<keyword evidence="2" id="KW-1185">Reference proteome</keyword>
<sequence>MEQEASESMKDMFLSIPRRIREARLLESKVQQLKNKMQMLEGELREAAAIEIALFSVVAEHGSTMAKVNTLSLLRWNSPSSNKLDDENFKTSYDWEDTQAFVSALEKVEAWIFSRTVESIWWQTFAPFIQSSTAMTSDVEKDIASSKSSGEVIDETDEGQGDYSLVIWRTAFKDAFRRVCPVRAGARECGCQQILPKLAMEQCIARLDVAMFNAILQESPDEMSMDPVAVPISDPKVLPIHLASQVLELIGNWSRCLTELFGGVEDCNSTEEETVDHDQGRNEGSFKCFDLLSAVSDLMMLPKHASE</sequence>
<gene>
    <name evidence="1" type="ORF">MLD38_024582</name>
</gene>
<protein>
    <submittedName>
        <fullName evidence="1">Uncharacterized protein</fullName>
    </submittedName>
</protein>
<accession>A0ACB9NUB4</accession>
<proteinExistence type="predicted"/>
<dbReference type="EMBL" id="CM042886">
    <property type="protein sequence ID" value="KAI4339666.1"/>
    <property type="molecule type" value="Genomic_DNA"/>
</dbReference>
<organism evidence="1 2">
    <name type="scientific">Melastoma candidum</name>
    <dbReference type="NCBI Taxonomy" id="119954"/>
    <lineage>
        <taxon>Eukaryota</taxon>
        <taxon>Viridiplantae</taxon>
        <taxon>Streptophyta</taxon>
        <taxon>Embryophyta</taxon>
        <taxon>Tracheophyta</taxon>
        <taxon>Spermatophyta</taxon>
        <taxon>Magnoliopsida</taxon>
        <taxon>eudicotyledons</taxon>
        <taxon>Gunneridae</taxon>
        <taxon>Pentapetalae</taxon>
        <taxon>rosids</taxon>
        <taxon>malvids</taxon>
        <taxon>Myrtales</taxon>
        <taxon>Melastomataceae</taxon>
        <taxon>Melastomatoideae</taxon>
        <taxon>Melastomateae</taxon>
        <taxon>Melastoma</taxon>
    </lineage>
</organism>
<evidence type="ECO:0000313" key="2">
    <source>
        <dbReference type="Proteomes" id="UP001057402"/>
    </source>
</evidence>
<comment type="caution">
    <text evidence="1">The sequence shown here is derived from an EMBL/GenBank/DDBJ whole genome shotgun (WGS) entry which is preliminary data.</text>
</comment>
<name>A0ACB9NUB4_9MYRT</name>
<reference evidence="2" key="1">
    <citation type="journal article" date="2023" name="Front. Plant Sci.">
        <title>Chromosomal-level genome assembly of Melastoma candidum provides insights into trichome evolution.</title>
        <authorList>
            <person name="Zhong Y."/>
            <person name="Wu W."/>
            <person name="Sun C."/>
            <person name="Zou P."/>
            <person name="Liu Y."/>
            <person name="Dai S."/>
            <person name="Zhou R."/>
        </authorList>
    </citation>
    <scope>NUCLEOTIDE SEQUENCE [LARGE SCALE GENOMIC DNA]</scope>
</reference>
<evidence type="ECO:0000313" key="1">
    <source>
        <dbReference type="EMBL" id="KAI4339666.1"/>
    </source>
</evidence>
<dbReference type="Proteomes" id="UP001057402">
    <property type="component" value="Chromosome 7"/>
</dbReference>